<dbReference type="EMBL" id="FMJC01000002">
    <property type="protein sequence ID" value="SCM73070.1"/>
    <property type="molecule type" value="Genomic_DNA"/>
</dbReference>
<sequence>MRRNADEKPPGLEPVSEAAHARRPILLRAGLTLRPARASATVAGALFYAAIFAAPQKSPAWDANFILPLEHLTHFIRKLL</sequence>
<proteinExistence type="predicted"/>
<protein>
    <submittedName>
        <fullName evidence="1">Uncharacterized protein</fullName>
    </submittedName>
</protein>
<name>A0A212L6C5_9BACT</name>
<reference evidence="1" key="1">
    <citation type="submission" date="2016-08" db="EMBL/GenBank/DDBJ databases">
        <authorList>
            <person name="Seilhamer J.J."/>
        </authorList>
    </citation>
    <scope>NUCLEOTIDE SEQUENCE</scope>
    <source>
        <strain evidence="1">86-1</strain>
    </source>
</reference>
<evidence type="ECO:0000313" key="1">
    <source>
        <dbReference type="EMBL" id="SCM73070.1"/>
    </source>
</evidence>
<accession>A0A212L6C5</accession>
<gene>
    <name evidence="1" type="ORF">KL86DES1_21012</name>
</gene>
<organism evidence="1">
    <name type="scientific">uncultured Desulfovibrio sp</name>
    <dbReference type="NCBI Taxonomy" id="167968"/>
    <lineage>
        <taxon>Bacteria</taxon>
        <taxon>Pseudomonadati</taxon>
        <taxon>Thermodesulfobacteriota</taxon>
        <taxon>Desulfovibrionia</taxon>
        <taxon>Desulfovibrionales</taxon>
        <taxon>Desulfovibrionaceae</taxon>
        <taxon>Desulfovibrio</taxon>
        <taxon>environmental samples</taxon>
    </lineage>
</organism>
<dbReference type="AlphaFoldDB" id="A0A212L6C5"/>